<keyword evidence="1 3" id="KW-0378">Hydrolase</keyword>
<proteinExistence type="predicted"/>
<dbReference type="SUPFAM" id="SSF55811">
    <property type="entry name" value="Nudix"/>
    <property type="match status" value="1"/>
</dbReference>
<dbReference type="InterPro" id="IPR000086">
    <property type="entry name" value="NUDIX_hydrolase_dom"/>
</dbReference>
<gene>
    <name evidence="3" type="ORF">J3U76_08595</name>
</gene>
<dbReference type="CDD" id="cd04673">
    <property type="entry name" value="NUDIX_ADPRase"/>
    <property type="match status" value="1"/>
</dbReference>
<dbReference type="Pfam" id="PF00293">
    <property type="entry name" value="NUDIX"/>
    <property type="match status" value="1"/>
</dbReference>
<dbReference type="GO" id="GO:0016787">
    <property type="term" value="F:hydrolase activity"/>
    <property type="evidence" value="ECO:0007669"/>
    <property type="project" value="UniProtKB-KW"/>
</dbReference>
<dbReference type="InterPro" id="IPR020476">
    <property type="entry name" value="Nudix_hydrolase"/>
</dbReference>
<evidence type="ECO:0000259" key="2">
    <source>
        <dbReference type="PROSITE" id="PS51462"/>
    </source>
</evidence>
<feature type="domain" description="Nudix hydrolase" evidence="2">
    <location>
        <begin position="8"/>
        <end position="141"/>
    </location>
</feature>
<dbReference type="RefSeq" id="WP_208005555.1">
    <property type="nucleotide sequence ID" value="NZ_JAGDFX010000008.1"/>
</dbReference>
<evidence type="ECO:0000313" key="4">
    <source>
        <dbReference type="Proteomes" id="UP000664882"/>
    </source>
</evidence>
<reference evidence="3 4" key="1">
    <citation type="submission" date="2021-03" db="EMBL/GenBank/DDBJ databases">
        <title>Oceanisphaera sp. nov., isolated from the intestine.</title>
        <authorList>
            <person name="Zhao L.-H."/>
            <person name="Shi L.-F."/>
        </authorList>
    </citation>
    <scope>NUCLEOTIDE SEQUENCE [LARGE SCALE GENOMIC DNA]</scope>
    <source>
        <strain evidence="3 4">DM8</strain>
    </source>
</reference>
<dbReference type="PRINTS" id="PR00502">
    <property type="entry name" value="NUDIXFAMILY"/>
</dbReference>
<dbReference type="PANTHER" id="PTHR43736:SF1">
    <property type="entry name" value="DIHYDRONEOPTERIN TRIPHOSPHATE DIPHOSPHATASE"/>
    <property type="match status" value="1"/>
</dbReference>
<dbReference type="PROSITE" id="PS51462">
    <property type="entry name" value="NUDIX"/>
    <property type="match status" value="1"/>
</dbReference>
<evidence type="ECO:0000256" key="1">
    <source>
        <dbReference type="ARBA" id="ARBA00022801"/>
    </source>
</evidence>
<dbReference type="Gene3D" id="3.90.79.10">
    <property type="entry name" value="Nucleoside Triphosphate Pyrophosphohydrolase"/>
    <property type="match status" value="1"/>
</dbReference>
<name>A0ABS3NGH4_9GAMM</name>
<sequence length="141" mass="15398">MALSPQHNLKPKVGVIAIVWQQDKVLLVKRKFAPHAGHWGFPGGKLEWGETMAQGAARELLEETAITADMQTPFACFDVLEHNNNNQLTHHYVMVAVNGDYISGEAQAADDAEAVGWFSTANLPSPLCPDLVNIIESARAH</sequence>
<comment type="caution">
    <text evidence="3">The sequence shown here is derived from an EMBL/GenBank/DDBJ whole genome shotgun (WGS) entry which is preliminary data.</text>
</comment>
<accession>A0ABS3NGH4</accession>
<keyword evidence="4" id="KW-1185">Reference proteome</keyword>
<dbReference type="InterPro" id="IPR015797">
    <property type="entry name" value="NUDIX_hydrolase-like_dom_sf"/>
</dbReference>
<dbReference type="Proteomes" id="UP000664882">
    <property type="component" value="Unassembled WGS sequence"/>
</dbReference>
<evidence type="ECO:0000313" key="3">
    <source>
        <dbReference type="EMBL" id="MBO1519684.1"/>
    </source>
</evidence>
<organism evidence="3 4">
    <name type="scientific">Oceanisphaera pacifica</name>
    <dbReference type="NCBI Taxonomy" id="2818389"/>
    <lineage>
        <taxon>Bacteria</taxon>
        <taxon>Pseudomonadati</taxon>
        <taxon>Pseudomonadota</taxon>
        <taxon>Gammaproteobacteria</taxon>
        <taxon>Aeromonadales</taxon>
        <taxon>Aeromonadaceae</taxon>
        <taxon>Oceanisphaera</taxon>
    </lineage>
</organism>
<protein>
    <submittedName>
        <fullName evidence="3">NUDIX hydrolase</fullName>
    </submittedName>
</protein>
<dbReference type="EMBL" id="JAGDFX010000008">
    <property type="protein sequence ID" value="MBO1519684.1"/>
    <property type="molecule type" value="Genomic_DNA"/>
</dbReference>
<dbReference type="PANTHER" id="PTHR43736">
    <property type="entry name" value="ADP-RIBOSE PYROPHOSPHATASE"/>
    <property type="match status" value="1"/>
</dbReference>